<evidence type="ECO:0000259" key="1">
    <source>
        <dbReference type="Pfam" id="PF07727"/>
    </source>
</evidence>
<keyword evidence="2" id="KW-0472">Membrane</keyword>
<feature type="domain" description="Reverse transcriptase Ty1/copia-type" evidence="1">
    <location>
        <begin position="211"/>
        <end position="368"/>
    </location>
</feature>
<gene>
    <name evidence="2" type="ORF">LIER_19474</name>
</gene>
<name>A0AAV3QKW0_LITER</name>
<evidence type="ECO:0000313" key="3">
    <source>
        <dbReference type="Proteomes" id="UP001454036"/>
    </source>
</evidence>
<organism evidence="2 3">
    <name type="scientific">Lithospermum erythrorhizon</name>
    <name type="common">Purple gromwell</name>
    <name type="synonym">Lithospermum officinale var. erythrorhizon</name>
    <dbReference type="NCBI Taxonomy" id="34254"/>
    <lineage>
        <taxon>Eukaryota</taxon>
        <taxon>Viridiplantae</taxon>
        <taxon>Streptophyta</taxon>
        <taxon>Embryophyta</taxon>
        <taxon>Tracheophyta</taxon>
        <taxon>Spermatophyta</taxon>
        <taxon>Magnoliopsida</taxon>
        <taxon>eudicotyledons</taxon>
        <taxon>Gunneridae</taxon>
        <taxon>Pentapetalae</taxon>
        <taxon>asterids</taxon>
        <taxon>lamiids</taxon>
        <taxon>Boraginales</taxon>
        <taxon>Boraginaceae</taxon>
        <taxon>Boraginoideae</taxon>
        <taxon>Lithospermeae</taxon>
        <taxon>Lithospermum</taxon>
    </lineage>
</organism>
<dbReference type="InterPro" id="IPR013103">
    <property type="entry name" value="RVT_2"/>
</dbReference>
<evidence type="ECO:0000313" key="2">
    <source>
        <dbReference type="EMBL" id="GAA0163667.1"/>
    </source>
</evidence>
<dbReference type="EMBL" id="BAABME010004817">
    <property type="protein sequence ID" value="GAA0163667.1"/>
    <property type="molecule type" value="Genomic_DNA"/>
</dbReference>
<dbReference type="Pfam" id="PF07727">
    <property type="entry name" value="RVT_2"/>
    <property type="match status" value="1"/>
</dbReference>
<keyword evidence="3" id="KW-1185">Reference proteome</keyword>
<dbReference type="AlphaFoldDB" id="A0AAV3QKW0"/>
<reference evidence="2 3" key="1">
    <citation type="submission" date="2024-01" db="EMBL/GenBank/DDBJ databases">
        <title>The complete chloroplast genome sequence of Lithospermum erythrorhizon: insights into the phylogenetic relationship among Boraginaceae species and the maternal lineages of purple gromwells.</title>
        <authorList>
            <person name="Okada T."/>
            <person name="Watanabe K."/>
        </authorList>
    </citation>
    <scope>NUCLEOTIDE SEQUENCE [LARGE SCALE GENOMIC DNA]</scope>
</reference>
<dbReference type="Proteomes" id="UP001454036">
    <property type="component" value="Unassembled WGS sequence"/>
</dbReference>
<keyword evidence="2" id="KW-0675">Receptor</keyword>
<comment type="caution">
    <text evidence="2">The sequence shown here is derived from an EMBL/GenBank/DDBJ whole genome shotgun (WGS) entry which is preliminary data.</text>
</comment>
<proteinExistence type="predicted"/>
<protein>
    <submittedName>
        <fullName evidence="2">Transmembrane signal receptor</fullName>
    </submittedName>
</protein>
<accession>A0AAV3QKW0</accession>
<sequence>MGWGWQADKKMGAGGNGGYGIVGKEEGLGVEGVVTGWVLDEILLQGKRSGDNNGIGIFRKISKKRLGSPTTKWVATGTEISQSPERKTTWRFREKKESTSLPYGVIMGKNLRTLDFKSYAVEKTVNPSVIDSGIELAAHIQKDRPIDNIIGQLDEGMTTRKKDRVDYRKMVGLLGKTCFISKVEPKDVKAPVLDEHWINVIQEELVQFERNDIWELVPRLDNYNVIGTKWIFKNKSDELGNVTRNKARLVAHGYTQIEGVDFEEIFSPVARLEPIKLLLALACLLKFKLYQMDVKSAFLNGIVQEEVYVEHPKGFVDIDRPDHVYRLKKALYELKQAPRVWYERLKIFLLKNRYARGGVDNILFIKRERDQLMLKFILMI</sequence>
<keyword evidence="2" id="KW-0812">Transmembrane</keyword>